<dbReference type="EMBL" id="JANTQA010000060">
    <property type="protein sequence ID" value="KAJ3427951.1"/>
    <property type="molecule type" value="Genomic_DNA"/>
</dbReference>
<evidence type="ECO:0000313" key="3">
    <source>
        <dbReference type="EMBL" id="KAJ3427951.1"/>
    </source>
</evidence>
<keyword evidence="1" id="KW-0472">Membrane</keyword>
<evidence type="ECO:0000256" key="2">
    <source>
        <dbReference type="SAM" id="SignalP"/>
    </source>
</evidence>
<name>A0AAV7YDN8_9EUKA</name>
<organism evidence="3 4">
    <name type="scientific">Anaeramoeba flamelloides</name>
    <dbReference type="NCBI Taxonomy" id="1746091"/>
    <lineage>
        <taxon>Eukaryota</taxon>
        <taxon>Metamonada</taxon>
        <taxon>Anaeramoebidae</taxon>
        <taxon>Anaeramoeba</taxon>
    </lineage>
</organism>
<dbReference type="Proteomes" id="UP001146793">
    <property type="component" value="Unassembled WGS sequence"/>
</dbReference>
<protein>
    <submittedName>
        <fullName evidence="3">Uncharacterized protein</fullName>
    </submittedName>
</protein>
<comment type="caution">
    <text evidence="3">The sequence shown here is derived from an EMBL/GenBank/DDBJ whole genome shotgun (WGS) entry which is preliminary data.</text>
</comment>
<keyword evidence="1" id="KW-0812">Transmembrane</keyword>
<gene>
    <name evidence="3" type="ORF">M0812_25582</name>
</gene>
<keyword evidence="1" id="KW-1133">Transmembrane helix</keyword>
<proteinExistence type="predicted"/>
<feature type="signal peptide" evidence="2">
    <location>
        <begin position="1"/>
        <end position="25"/>
    </location>
</feature>
<keyword evidence="2" id="KW-0732">Signal</keyword>
<reference evidence="3" key="1">
    <citation type="submission" date="2022-08" db="EMBL/GenBank/DDBJ databases">
        <title>Novel sulphate-reducing endosymbionts in the free-living metamonad Anaeramoeba.</title>
        <authorList>
            <person name="Jerlstrom-Hultqvist J."/>
            <person name="Cepicka I."/>
            <person name="Gallot-Lavallee L."/>
            <person name="Salas-Leiva D."/>
            <person name="Curtis B.A."/>
            <person name="Zahonova K."/>
            <person name="Pipaliya S."/>
            <person name="Dacks J."/>
            <person name="Roger A.J."/>
        </authorList>
    </citation>
    <scope>NUCLEOTIDE SEQUENCE</scope>
    <source>
        <strain evidence="3">Busselton2</strain>
    </source>
</reference>
<feature type="transmembrane region" description="Helical" evidence="1">
    <location>
        <begin position="168"/>
        <end position="189"/>
    </location>
</feature>
<feature type="chain" id="PRO_5043709314" evidence="2">
    <location>
        <begin position="26"/>
        <end position="195"/>
    </location>
</feature>
<evidence type="ECO:0000313" key="4">
    <source>
        <dbReference type="Proteomes" id="UP001146793"/>
    </source>
</evidence>
<evidence type="ECO:0000256" key="1">
    <source>
        <dbReference type="SAM" id="Phobius"/>
    </source>
</evidence>
<sequence length="195" mass="21440">MNSLLIKTITFIIALLLCSVCLCTACTSDKDCNEDTPVCNTETEKCVRCLEASDCTYDSYCSSNKCQKYSDDELFGEFCNSHNCSQDNDAVVCGKCNDDGSAIWVGVCVNFQCEECSLLETPSNSIAEQHEENGMCFPRSVSGPAGKFKSPQISKDIPGYLVQTSKSIGFLIIGFFFCALLIMQCLTAYKIFRAK</sequence>
<dbReference type="AlphaFoldDB" id="A0AAV7YDN8"/>
<accession>A0AAV7YDN8</accession>